<reference evidence="1" key="1">
    <citation type="journal article" date="2023" name="G3 (Bethesda)">
        <title>A reference genome for the long-term kleptoplast-retaining sea slug Elysia crispata morphotype clarki.</title>
        <authorList>
            <person name="Eastman K.E."/>
            <person name="Pendleton A.L."/>
            <person name="Shaikh M.A."/>
            <person name="Suttiyut T."/>
            <person name="Ogas R."/>
            <person name="Tomko P."/>
            <person name="Gavelis G."/>
            <person name="Widhalm J.R."/>
            <person name="Wisecaver J.H."/>
        </authorList>
    </citation>
    <scope>NUCLEOTIDE SEQUENCE</scope>
    <source>
        <strain evidence="1">ECLA1</strain>
    </source>
</reference>
<evidence type="ECO:0000313" key="2">
    <source>
        <dbReference type="Proteomes" id="UP001283361"/>
    </source>
</evidence>
<organism evidence="1 2">
    <name type="scientific">Elysia crispata</name>
    <name type="common">lettuce slug</name>
    <dbReference type="NCBI Taxonomy" id="231223"/>
    <lineage>
        <taxon>Eukaryota</taxon>
        <taxon>Metazoa</taxon>
        <taxon>Spiralia</taxon>
        <taxon>Lophotrochozoa</taxon>
        <taxon>Mollusca</taxon>
        <taxon>Gastropoda</taxon>
        <taxon>Heterobranchia</taxon>
        <taxon>Euthyneura</taxon>
        <taxon>Panpulmonata</taxon>
        <taxon>Sacoglossa</taxon>
        <taxon>Placobranchoidea</taxon>
        <taxon>Plakobranchidae</taxon>
        <taxon>Elysia</taxon>
    </lineage>
</organism>
<dbReference type="Proteomes" id="UP001283361">
    <property type="component" value="Unassembled WGS sequence"/>
</dbReference>
<evidence type="ECO:0000313" key="1">
    <source>
        <dbReference type="EMBL" id="KAK3772637.1"/>
    </source>
</evidence>
<gene>
    <name evidence="1" type="ORF">RRG08_016050</name>
</gene>
<dbReference type="AlphaFoldDB" id="A0AAE1DJC8"/>
<keyword evidence="2" id="KW-1185">Reference proteome</keyword>
<accession>A0AAE1DJC8</accession>
<protein>
    <submittedName>
        <fullName evidence="1">Uncharacterized protein</fullName>
    </submittedName>
</protein>
<proteinExistence type="predicted"/>
<name>A0AAE1DJC8_9GAST</name>
<dbReference type="EMBL" id="JAWDGP010003608">
    <property type="protein sequence ID" value="KAK3772637.1"/>
    <property type="molecule type" value="Genomic_DNA"/>
</dbReference>
<comment type="caution">
    <text evidence="1">The sequence shown here is derived from an EMBL/GenBank/DDBJ whole genome shotgun (WGS) entry which is preliminary data.</text>
</comment>
<sequence length="120" mass="13073">MGERIANTSAKLGKPINCMLALQDYGMKTQLTEPSLAIGQRSLGRQSGNISSDIHQLLLNKPHVLLEARYPPISPIRVASLDSRDWCLQGTTTSRASGPGCRTRCAIRLTGGEQERRPST</sequence>